<evidence type="ECO:0000256" key="1">
    <source>
        <dbReference type="ARBA" id="ARBA00008295"/>
    </source>
</evidence>
<evidence type="ECO:0000256" key="7">
    <source>
        <dbReference type="ARBA" id="ARBA00023136"/>
    </source>
</evidence>
<evidence type="ECO:0000256" key="5">
    <source>
        <dbReference type="ARBA" id="ARBA00022949"/>
    </source>
</evidence>
<evidence type="ECO:0000313" key="9">
    <source>
        <dbReference type="Ensembl" id="ENSLBEP00000013836.1"/>
    </source>
</evidence>
<dbReference type="InterPro" id="IPR017974">
    <property type="entry name" value="Claudin_CS"/>
</dbReference>
<proteinExistence type="inferred from homology"/>
<dbReference type="GeneTree" id="ENSGT00940000155232"/>
<evidence type="ECO:0000256" key="4">
    <source>
        <dbReference type="ARBA" id="ARBA00022692"/>
    </source>
</evidence>
<protein>
    <recommendedName>
        <fullName evidence="8">Claudin</fullName>
    </recommendedName>
</protein>
<reference evidence="9" key="1">
    <citation type="submission" date="2025-08" db="UniProtKB">
        <authorList>
            <consortium name="Ensembl"/>
        </authorList>
    </citation>
    <scope>IDENTIFICATION</scope>
</reference>
<dbReference type="Proteomes" id="UP000261660">
    <property type="component" value="Unplaced"/>
</dbReference>
<keyword evidence="3 8" id="KW-1003">Cell membrane</keyword>
<dbReference type="AlphaFoldDB" id="A0A3Q3F217"/>
<evidence type="ECO:0000313" key="10">
    <source>
        <dbReference type="Proteomes" id="UP000261660"/>
    </source>
</evidence>
<keyword evidence="10" id="KW-1185">Reference proteome</keyword>
<comment type="subcellular location">
    <subcellularLocation>
        <location evidence="8">Cell junction</location>
        <location evidence="8">Tight junction</location>
    </subcellularLocation>
    <subcellularLocation>
        <location evidence="8">Cell membrane</location>
        <topology evidence="8">Multi-pass membrane protein</topology>
    </subcellularLocation>
</comment>
<organism evidence="9 10">
    <name type="scientific">Labrus bergylta</name>
    <name type="common">ballan wrasse</name>
    <dbReference type="NCBI Taxonomy" id="56723"/>
    <lineage>
        <taxon>Eukaryota</taxon>
        <taxon>Metazoa</taxon>
        <taxon>Chordata</taxon>
        <taxon>Craniata</taxon>
        <taxon>Vertebrata</taxon>
        <taxon>Euteleostomi</taxon>
        <taxon>Actinopterygii</taxon>
        <taxon>Neopterygii</taxon>
        <taxon>Teleostei</taxon>
        <taxon>Neoteleostei</taxon>
        <taxon>Acanthomorphata</taxon>
        <taxon>Eupercaria</taxon>
        <taxon>Labriformes</taxon>
        <taxon>Labridae</taxon>
        <taxon>Labrus</taxon>
    </lineage>
</organism>
<dbReference type="Gene3D" id="1.20.140.150">
    <property type="match status" value="1"/>
</dbReference>
<keyword evidence="6 8" id="KW-1133">Transmembrane helix</keyword>
<keyword evidence="2 8" id="KW-0796">Tight junction</keyword>
<accession>A0A3Q3F217</accession>
<dbReference type="STRING" id="56723.ENSLBEP00000013836"/>
<evidence type="ECO:0000256" key="8">
    <source>
        <dbReference type="RuleBase" id="RU060637"/>
    </source>
</evidence>
<reference evidence="9" key="2">
    <citation type="submission" date="2025-09" db="UniProtKB">
        <authorList>
            <consortium name="Ensembl"/>
        </authorList>
    </citation>
    <scope>IDENTIFICATION</scope>
</reference>
<dbReference type="GO" id="GO:0005886">
    <property type="term" value="C:plasma membrane"/>
    <property type="evidence" value="ECO:0007669"/>
    <property type="project" value="UniProtKB-SubCell"/>
</dbReference>
<comment type="function">
    <text evidence="8">Claudins function as major constituents of the tight junction complexes that regulate the permeability of epithelia.</text>
</comment>
<dbReference type="PROSITE" id="PS01346">
    <property type="entry name" value="CLAUDIN"/>
    <property type="match status" value="1"/>
</dbReference>
<comment type="similarity">
    <text evidence="1 8">Belongs to the claudin family.</text>
</comment>
<evidence type="ECO:0000256" key="3">
    <source>
        <dbReference type="ARBA" id="ARBA00022475"/>
    </source>
</evidence>
<dbReference type="GO" id="GO:0005198">
    <property type="term" value="F:structural molecule activity"/>
    <property type="evidence" value="ECO:0007669"/>
    <property type="project" value="InterPro"/>
</dbReference>
<keyword evidence="7 8" id="KW-0472">Membrane</keyword>
<feature type="transmembrane region" description="Helical" evidence="8">
    <location>
        <begin position="110"/>
        <end position="134"/>
    </location>
</feature>
<evidence type="ECO:0000256" key="6">
    <source>
        <dbReference type="ARBA" id="ARBA00022989"/>
    </source>
</evidence>
<feature type="transmembrane region" description="Helical" evidence="8">
    <location>
        <begin position="73"/>
        <end position="98"/>
    </location>
</feature>
<dbReference type="Ensembl" id="ENSLBET00000014606.1">
    <property type="protein sequence ID" value="ENSLBEP00000013836.1"/>
    <property type="gene ID" value="ENSLBEG00000010681.1"/>
</dbReference>
<dbReference type="PRINTS" id="PR01077">
    <property type="entry name" value="CLAUDIN"/>
</dbReference>
<dbReference type="InterPro" id="IPR006187">
    <property type="entry name" value="Claudin"/>
</dbReference>
<dbReference type="GO" id="GO:0005923">
    <property type="term" value="C:bicellular tight junction"/>
    <property type="evidence" value="ECO:0007669"/>
    <property type="project" value="UniProtKB-SubCell"/>
</dbReference>
<sequence length="169" mass="18181">MCKNSKSAETQLLLHPPVSCSIKIWKIATLDGIVLGTTLITSNLWKNCVGDSTGRHDCKIFPSMLALDGHIQAYRGLMITAICLGFFGSILALFGMKCTKIGGTVANKSIIAFVTGLTFILSGLCSLSGCSLTTEFFNPKFVGLKYEFGVALFIGWGSSVLCIYSIFCK</sequence>
<dbReference type="InParanoid" id="A0A3Q3F217"/>
<evidence type="ECO:0000256" key="2">
    <source>
        <dbReference type="ARBA" id="ARBA00022427"/>
    </source>
</evidence>
<dbReference type="InterPro" id="IPR004031">
    <property type="entry name" value="PMP22/EMP/MP20/Claudin"/>
</dbReference>
<feature type="transmembrane region" description="Helical" evidence="8">
    <location>
        <begin position="146"/>
        <end position="167"/>
    </location>
</feature>
<comment type="caution">
    <text evidence="8">Lacks conserved residue(s) required for the propagation of feature annotation.</text>
</comment>
<name>A0A3Q3F217_9LABR</name>
<keyword evidence="5 8" id="KW-0965">Cell junction</keyword>
<keyword evidence="4 8" id="KW-0812">Transmembrane</keyword>
<dbReference type="Pfam" id="PF00822">
    <property type="entry name" value="PMP22_Claudin"/>
    <property type="match status" value="1"/>
</dbReference>
<dbReference type="PANTHER" id="PTHR12002">
    <property type="entry name" value="CLAUDIN"/>
    <property type="match status" value="1"/>
</dbReference>